<dbReference type="SUPFAM" id="SSF57850">
    <property type="entry name" value="RING/U-box"/>
    <property type="match status" value="1"/>
</dbReference>
<evidence type="ECO:0000256" key="4">
    <source>
        <dbReference type="ARBA" id="ARBA00022833"/>
    </source>
</evidence>
<keyword evidence="3 6" id="KW-0863">Zinc-finger</keyword>
<dbReference type="EMBL" id="CALNXI010001201">
    <property type="protein sequence ID" value="CAH3159851.1"/>
    <property type="molecule type" value="Genomic_DNA"/>
</dbReference>
<sequence>MSLLKMPLQQLNPHIMCVLCGGYLVDATTIIECLHSFCRSCIVKYLQTSFHCPVCDAEVHKTKPLLHIRPDRPLQDIVNKLVPGMVFDELNRRQEFQEKTDKVKDEENTDEPKPEMPNDTGTKKKNGVEASMEDPICITLEYYRRKRNWNERQIFPTRYLRCPSAVTVNVLKKFLKMKFAIPNTHQAELIRSDELLSDSLTMKEISQIYGLYTKSFLDLQYSFLDVCEDDLKKSKENIDEVPRKKLKTSGAQEIFKEEKKECLITKTEPFEIEDGQNLPNNSSYTSNEQLYQSDLSTTLPETPPSFEQDPIEQDTA</sequence>
<evidence type="ECO:0000256" key="1">
    <source>
        <dbReference type="ARBA" id="ARBA00004123"/>
    </source>
</evidence>
<dbReference type="SMART" id="SM00184">
    <property type="entry name" value="RING"/>
    <property type="match status" value="1"/>
</dbReference>
<keyword evidence="5" id="KW-0539">Nucleus</keyword>
<comment type="caution">
    <text evidence="9">The sequence shown here is derived from an EMBL/GenBank/DDBJ whole genome shotgun (WGS) entry which is preliminary data.</text>
</comment>
<feature type="domain" description="RING-type" evidence="8">
    <location>
        <begin position="17"/>
        <end position="56"/>
    </location>
</feature>
<feature type="compositionally biased region" description="Basic and acidic residues" evidence="7">
    <location>
        <begin position="97"/>
        <end position="116"/>
    </location>
</feature>
<evidence type="ECO:0000256" key="2">
    <source>
        <dbReference type="ARBA" id="ARBA00022723"/>
    </source>
</evidence>
<keyword evidence="4" id="KW-0862">Zinc</keyword>
<evidence type="ECO:0000256" key="5">
    <source>
        <dbReference type="ARBA" id="ARBA00023242"/>
    </source>
</evidence>
<dbReference type="PROSITE" id="PS00518">
    <property type="entry name" value="ZF_RING_1"/>
    <property type="match status" value="1"/>
</dbReference>
<dbReference type="InterPro" id="IPR013083">
    <property type="entry name" value="Znf_RING/FYVE/PHD"/>
</dbReference>
<dbReference type="InterPro" id="IPR001841">
    <property type="entry name" value="Znf_RING"/>
</dbReference>
<name>A0ABN8Q977_9CNID</name>
<feature type="region of interest" description="Disordered" evidence="7">
    <location>
        <begin position="266"/>
        <end position="316"/>
    </location>
</feature>
<dbReference type="Pfam" id="PF16207">
    <property type="entry name" value="RAWUL"/>
    <property type="match status" value="1"/>
</dbReference>
<keyword evidence="2" id="KW-0479">Metal-binding</keyword>
<dbReference type="PANTHER" id="PTHR10825">
    <property type="entry name" value="RING FINGER DOMAIN-CONTAINING, POLYCOMB GROUP COMPONENT"/>
    <property type="match status" value="1"/>
</dbReference>
<protein>
    <recommendedName>
        <fullName evidence="8">RING-type domain-containing protein</fullName>
    </recommendedName>
</protein>
<keyword evidence="10" id="KW-1185">Reference proteome</keyword>
<feature type="region of interest" description="Disordered" evidence="7">
    <location>
        <begin position="97"/>
        <end position="127"/>
    </location>
</feature>
<evidence type="ECO:0000259" key="8">
    <source>
        <dbReference type="PROSITE" id="PS50089"/>
    </source>
</evidence>
<dbReference type="Pfam" id="PF13923">
    <property type="entry name" value="zf-C3HC4_2"/>
    <property type="match status" value="1"/>
</dbReference>
<feature type="compositionally biased region" description="Polar residues" evidence="7">
    <location>
        <begin position="277"/>
        <end position="300"/>
    </location>
</feature>
<dbReference type="PROSITE" id="PS50089">
    <property type="entry name" value="ZF_RING_2"/>
    <property type="match status" value="1"/>
</dbReference>
<gene>
    <name evidence="9" type="ORF">PEVE_00003430</name>
</gene>
<comment type="subcellular location">
    <subcellularLocation>
        <location evidence="1">Nucleus</location>
    </subcellularLocation>
</comment>
<evidence type="ECO:0000256" key="3">
    <source>
        <dbReference type="ARBA" id="ARBA00022771"/>
    </source>
</evidence>
<dbReference type="Gene3D" id="3.10.20.90">
    <property type="entry name" value="Phosphatidylinositol 3-kinase Catalytic Subunit, Chain A, domain 1"/>
    <property type="match status" value="1"/>
</dbReference>
<evidence type="ECO:0000313" key="10">
    <source>
        <dbReference type="Proteomes" id="UP001159427"/>
    </source>
</evidence>
<dbReference type="Gene3D" id="3.30.40.10">
    <property type="entry name" value="Zinc/RING finger domain, C3HC4 (zinc finger)"/>
    <property type="match status" value="1"/>
</dbReference>
<accession>A0ABN8Q977</accession>
<dbReference type="InterPro" id="IPR032443">
    <property type="entry name" value="RAWUL"/>
</dbReference>
<proteinExistence type="predicted"/>
<dbReference type="Proteomes" id="UP001159427">
    <property type="component" value="Unassembled WGS sequence"/>
</dbReference>
<evidence type="ECO:0000256" key="6">
    <source>
        <dbReference type="PROSITE-ProRule" id="PRU00175"/>
    </source>
</evidence>
<reference evidence="9 10" key="1">
    <citation type="submission" date="2022-05" db="EMBL/GenBank/DDBJ databases">
        <authorList>
            <consortium name="Genoscope - CEA"/>
            <person name="William W."/>
        </authorList>
    </citation>
    <scope>NUCLEOTIDE SEQUENCE [LARGE SCALE GENOMIC DNA]</scope>
</reference>
<organism evidence="9 10">
    <name type="scientific">Porites evermanni</name>
    <dbReference type="NCBI Taxonomy" id="104178"/>
    <lineage>
        <taxon>Eukaryota</taxon>
        <taxon>Metazoa</taxon>
        <taxon>Cnidaria</taxon>
        <taxon>Anthozoa</taxon>
        <taxon>Hexacorallia</taxon>
        <taxon>Scleractinia</taxon>
        <taxon>Fungiina</taxon>
        <taxon>Poritidae</taxon>
        <taxon>Porites</taxon>
    </lineage>
</organism>
<evidence type="ECO:0000313" key="9">
    <source>
        <dbReference type="EMBL" id="CAH3159851.1"/>
    </source>
</evidence>
<dbReference type="InterPro" id="IPR017907">
    <property type="entry name" value="Znf_RING_CS"/>
</dbReference>
<evidence type="ECO:0000256" key="7">
    <source>
        <dbReference type="SAM" id="MobiDB-lite"/>
    </source>
</evidence>
<dbReference type="PANTHER" id="PTHR10825:SF29">
    <property type="entry name" value="POLYCOMB GROUP RING FINGER PROTEIN 1"/>
    <property type="match status" value="1"/>
</dbReference>